<dbReference type="PANTHER" id="PTHR12682">
    <property type="entry name" value="ARCHEASE"/>
    <property type="match status" value="1"/>
</dbReference>
<protein>
    <recommendedName>
        <fullName evidence="5">Archease domain-containing protein</fullName>
    </recommendedName>
</protein>
<organism evidence="6">
    <name type="scientific">marine sediment metagenome</name>
    <dbReference type="NCBI Taxonomy" id="412755"/>
    <lineage>
        <taxon>unclassified sequences</taxon>
        <taxon>metagenomes</taxon>
        <taxon>ecological metagenomes</taxon>
    </lineage>
</organism>
<sequence length="108" mass="11513">MPYEYLEHQADIGIRAWGADYAEALAEALRALGALTVDPEGVEPKTELTASAEAPSRDLLAVELLNEVLSLLGLKELALADAGPVEVSGQEGNWRAKVTLRGDTIDPD</sequence>
<proteinExistence type="inferred from homology"/>
<dbReference type="InterPro" id="IPR002804">
    <property type="entry name" value="Archease"/>
</dbReference>
<dbReference type="EMBL" id="BARU01036594">
    <property type="protein sequence ID" value="GAH78850.1"/>
    <property type="molecule type" value="Genomic_DNA"/>
</dbReference>
<dbReference type="Pfam" id="PF01951">
    <property type="entry name" value="Archease"/>
    <property type="match status" value="1"/>
</dbReference>
<evidence type="ECO:0000256" key="1">
    <source>
        <dbReference type="ARBA" id="ARBA00007963"/>
    </source>
</evidence>
<accession>X1JBF6</accession>
<keyword evidence="2" id="KW-0819">tRNA processing</keyword>
<evidence type="ECO:0000256" key="3">
    <source>
        <dbReference type="ARBA" id="ARBA00022723"/>
    </source>
</evidence>
<evidence type="ECO:0000256" key="2">
    <source>
        <dbReference type="ARBA" id="ARBA00022694"/>
    </source>
</evidence>
<feature type="domain" description="Archease" evidence="5">
    <location>
        <begin position="3"/>
        <end position="107"/>
    </location>
</feature>
<name>X1JBF6_9ZZZZ</name>
<keyword evidence="4" id="KW-0106">Calcium</keyword>
<dbReference type="GO" id="GO:0008033">
    <property type="term" value="P:tRNA processing"/>
    <property type="evidence" value="ECO:0007669"/>
    <property type="project" value="UniProtKB-KW"/>
</dbReference>
<evidence type="ECO:0000256" key="4">
    <source>
        <dbReference type="ARBA" id="ARBA00022837"/>
    </source>
</evidence>
<evidence type="ECO:0000259" key="5">
    <source>
        <dbReference type="Pfam" id="PF01951"/>
    </source>
</evidence>
<dbReference type="InterPro" id="IPR023572">
    <property type="entry name" value="Archease_dom"/>
</dbReference>
<comment type="caution">
    <text evidence="6">The sequence shown here is derived from an EMBL/GenBank/DDBJ whole genome shotgun (WGS) entry which is preliminary data.</text>
</comment>
<dbReference type="PANTHER" id="PTHR12682:SF11">
    <property type="entry name" value="PROTEIN ARCHEASE"/>
    <property type="match status" value="1"/>
</dbReference>
<dbReference type="Gene3D" id="3.55.10.10">
    <property type="entry name" value="Archease domain"/>
    <property type="match status" value="1"/>
</dbReference>
<feature type="non-terminal residue" evidence="6">
    <location>
        <position position="108"/>
    </location>
</feature>
<dbReference type="GO" id="GO:0046872">
    <property type="term" value="F:metal ion binding"/>
    <property type="evidence" value="ECO:0007669"/>
    <property type="project" value="UniProtKB-KW"/>
</dbReference>
<reference evidence="6" key="1">
    <citation type="journal article" date="2014" name="Front. Microbiol.">
        <title>High frequency of phylogenetically diverse reductive dehalogenase-homologous genes in deep subseafloor sedimentary metagenomes.</title>
        <authorList>
            <person name="Kawai M."/>
            <person name="Futagami T."/>
            <person name="Toyoda A."/>
            <person name="Takaki Y."/>
            <person name="Nishi S."/>
            <person name="Hori S."/>
            <person name="Arai W."/>
            <person name="Tsubouchi T."/>
            <person name="Morono Y."/>
            <person name="Uchiyama I."/>
            <person name="Ito T."/>
            <person name="Fujiyama A."/>
            <person name="Inagaki F."/>
            <person name="Takami H."/>
        </authorList>
    </citation>
    <scope>NUCLEOTIDE SEQUENCE</scope>
    <source>
        <strain evidence="6">Expedition CK06-06</strain>
    </source>
</reference>
<keyword evidence="3" id="KW-0479">Metal-binding</keyword>
<evidence type="ECO:0000313" key="6">
    <source>
        <dbReference type="EMBL" id="GAH78850.1"/>
    </source>
</evidence>
<dbReference type="AlphaFoldDB" id="X1JBF6"/>
<gene>
    <name evidence="6" type="ORF">S03H2_57124</name>
</gene>
<dbReference type="InterPro" id="IPR036820">
    <property type="entry name" value="Archease_dom_sf"/>
</dbReference>
<dbReference type="SUPFAM" id="SSF69819">
    <property type="entry name" value="MTH1598-like"/>
    <property type="match status" value="1"/>
</dbReference>
<comment type="similarity">
    <text evidence="1">Belongs to the archease family.</text>
</comment>